<feature type="compositionally biased region" description="Acidic residues" evidence="1">
    <location>
        <begin position="35"/>
        <end position="48"/>
    </location>
</feature>
<dbReference type="STRING" id="1428628.WN71_001605"/>
<evidence type="ECO:0000313" key="3">
    <source>
        <dbReference type="Proteomes" id="UP000034196"/>
    </source>
</evidence>
<dbReference type="EMBL" id="LAVA02000003">
    <property type="protein sequence ID" value="OIJ69601.1"/>
    <property type="molecule type" value="Genomic_DNA"/>
</dbReference>
<dbReference type="AlphaFoldDB" id="A0A1J4P4A3"/>
<reference evidence="2" key="1">
    <citation type="submission" date="2016-10" db="EMBL/GenBank/DDBJ databases">
        <title>Genome sequence of Streptomyces mangrovisoli MUSC 149.</title>
        <authorList>
            <person name="Lee L.-H."/>
            <person name="Ser H.-L."/>
        </authorList>
    </citation>
    <scope>NUCLEOTIDE SEQUENCE [LARGE SCALE GENOMIC DNA]</scope>
    <source>
        <strain evidence="2">MUSC 149</strain>
    </source>
</reference>
<organism evidence="2 3">
    <name type="scientific">Streptomyces mangrovisoli</name>
    <dbReference type="NCBI Taxonomy" id="1428628"/>
    <lineage>
        <taxon>Bacteria</taxon>
        <taxon>Bacillati</taxon>
        <taxon>Actinomycetota</taxon>
        <taxon>Actinomycetes</taxon>
        <taxon>Kitasatosporales</taxon>
        <taxon>Streptomycetaceae</taxon>
        <taxon>Streptomyces</taxon>
    </lineage>
</organism>
<name>A0A1J4P4A3_9ACTN</name>
<gene>
    <name evidence="2" type="ORF">WN71_001605</name>
</gene>
<comment type="caution">
    <text evidence="2">The sequence shown here is derived from an EMBL/GenBank/DDBJ whole genome shotgun (WGS) entry which is preliminary data.</text>
</comment>
<evidence type="ECO:0000256" key="1">
    <source>
        <dbReference type="SAM" id="MobiDB-lite"/>
    </source>
</evidence>
<feature type="region of interest" description="Disordered" evidence="1">
    <location>
        <begin position="1"/>
        <end position="59"/>
    </location>
</feature>
<sequence length="59" mass="6267">MSLFSAPEGHLSRSAAVSPPPATNPFQAPDFGENSGDDESLWPEEADGPEPRRTRSKAA</sequence>
<dbReference type="RefSeq" id="WP_046581369.1">
    <property type="nucleotide sequence ID" value="NZ_LAVA02000003.1"/>
</dbReference>
<dbReference type="OrthoDB" id="4255991at2"/>
<dbReference type="Proteomes" id="UP000034196">
    <property type="component" value="Unassembled WGS sequence"/>
</dbReference>
<keyword evidence="3" id="KW-1185">Reference proteome</keyword>
<proteinExistence type="predicted"/>
<protein>
    <submittedName>
        <fullName evidence="2">Uncharacterized protein</fullName>
    </submittedName>
</protein>
<evidence type="ECO:0000313" key="2">
    <source>
        <dbReference type="EMBL" id="OIJ69601.1"/>
    </source>
</evidence>
<accession>A0A1J4P4A3</accession>